<accession>A0A445H739</accession>
<keyword evidence="4" id="KW-0804">Transcription</keyword>
<keyword evidence="5" id="KW-0539">Nucleus</keyword>
<keyword evidence="2" id="KW-0805">Transcription regulation</keyword>
<evidence type="ECO:0000256" key="1">
    <source>
        <dbReference type="ARBA" id="ARBA00004123"/>
    </source>
</evidence>
<dbReference type="SUPFAM" id="SSF101936">
    <property type="entry name" value="DNA-binding pseudobarrel domain"/>
    <property type="match status" value="1"/>
</dbReference>
<dbReference type="PANTHER" id="PTHR31240">
    <property type="entry name" value="MATERNAL EFFECT EMBRYO ARREST 18"/>
    <property type="match status" value="1"/>
</dbReference>
<evidence type="ECO:0000256" key="3">
    <source>
        <dbReference type="ARBA" id="ARBA00023125"/>
    </source>
</evidence>
<protein>
    <submittedName>
        <fullName evidence="6">Uncharacterized protein</fullName>
    </submittedName>
</protein>
<keyword evidence="3" id="KW-0238">DNA-binding</keyword>
<dbReference type="GO" id="GO:0005634">
    <property type="term" value="C:nucleus"/>
    <property type="evidence" value="ECO:0007669"/>
    <property type="project" value="UniProtKB-SubCell"/>
</dbReference>
<reference evidence="6 7" key="1">
    <citation type="submission" date="2018-09" db="EMBL/GenBank/DDBJ databases">
        <title>A high-quality reference genome of wild soybean provides a powerful tool to mine soybean genomes.</title>
        <authorList>
            <person name="Xie M."/>
            <person name="Chung C.Y.L."/>
            <person name="Li M.-W."/>
            <person name="Wong F.-L."/>
            <person name="Chan T.-F."/>
            <person name="Lam H.-M."/>
        </authorList>
    </citation>
    <scope>NUCLEOTIDE SEQUENCE [LARGE SCALE GENOMIC DNA]</scope>
    <source>
        <strain evidence="7">cv. W05</strain>
        <tissue evidence="6">Hypocotyl of etiolated seedlings</tissue>
    </source>
</reference>
<dbReference type="Gene3D" id="3.40.50.10680">
    <property type="entry name" value="CofD-like domains"/>
    <property type="match status" value="1"/>
</dbReference>
<evidence type="ECO:0000313" key="6">
    <source>
        <dbReference type="EMBL" id="RZB69435.1"/>
    </source>
</evidence>
<dbReference type="PANTHER" id="PTHR31240:SF0">
    <property type="entry name" value="MATERNAL EFFECT EMBRYO ARREST 18"/>
    <property type="match status" value="1"/>
</dbReference>
<dbReference type="GO" id="GO:0003677">
    <property type="term" value="F:DNA binding"/>
    <property type="evidence" value="ECO:0007669"/>
    <property type="project" value="UniProtKB-KW"/>
</dbReference>
<dbReference type="Proteomes" id="UP000289340">
    <property type="component" value="Chromosome 14"/>
</dbReference>
<evidence type="ECO:0000256" key="4">
    <source>
        <dbReference type="ARBA" id="ARBA00023163"/>
    </source>
</evidence>
<comment type="subcellular location">
    <subcellularLocation>
        <location evidence="1">Nucleus</location>
    </subcellularLocation>
</comment>
<evidence type="ECO:0000313" key="7">
    <source>
        <dbReference type="Proteomes" id="UP000289340"/>
    </source>
</evidence>
<proteinExistence type="predicted"/>
<dbReference type="SUPFAM" id="SSF142338">
    <property type="entry name" value="CofD-like"/>
    <property type="match status" value="1"/>
</dbReference>
<evidence type="ECO:0000256" key="5">
    <source>
        <dbReference type="ARBA" id="ARBA00023242"/>
    </source>
</evidence>
<comment type="caution">
    <text evidence="6">The sequence shown here is derived from an EMBL/GenBank/DDBJ whole genome shotgun (WGS) entry which is preliminary data.</text>
</comment>
<dbReference type="InterPro" id="IPR015300">
    <property type="entry name" value="DNA-bd_pseudobarrel_sf"/>
</dbReference>
<dbReference type="EMBL" id="QZWG01000014">
    <property type="protein sequence ID" value="RZB69435.1"/>
    <property type="molecule type" value="Genomic_DNA"/>
</dbReference>
<gene>
    <name evidence="6" type="ORF">D0Y65_038978</name>
</gene>
<organism evidence="6 7">
    <name type="scientific">Glycine soja</name>
    <name type="common">Wild soybean</name>
    <dbReference type="NCBI Taxonomy" id="3848"/>
    <lineage>
        <taxon>Eukaryota</taxon>
        <taxon>Viridiplantae</taxon>
        <taxon>Streptophyta</taxon>
        <taxon>Embryophyta</taxon>
        <taxon>Tracheophyta</taxon>
        <taxon>Spermatophyta</taxon>
        <taxon>Magnoliopsida</taxon>
        <taxon>eudicotyledons</taxon>
        <taxon>Gunneridae</taxon>
        <taxon>Pentapetalae</taxon>
        <taxon>rosids</taxon>
        <taxon>fabids</taxon>
        <taxon>Fabales</taxon>
        <taxon>Fabaceae</taxon>
        <taxon>Papilionoideae</taxon>
        <taxon>50 kb inversion clade</taxon>
        <taxon>NPAAA clade</taxon>
        <taxon>indigoferoid/millettioid clade</taxon>
        <taxon>Phaseoleae</taxon>
        <taxon>Glycine</taxon>
        <taxon>Glycine subgen. Soja</taxon>
    </lineage>
</organism>
<keyword evidence="7" id="KW-1185">Reference proteome</keyword>
<dbReference type="AlphaFoldDB" id="A0A445H739"/>
<sequence length="260" mass="28499">MAMSVARLRKDEIQRLEKEIDSLRHPTVELHESETSAALKNLLEERERMPALLVFSSGTAFNGVVEELKNFTTRVAHVLPVSDDEGSTGEIVSVLGGPAVRDICSKCLRLFDQSTIEAFTVRNLAGHRLPLDPLQAKSEWLIMVMDNNKDEGNGGCITVYVVYGSIFGSKPVAVILMMQGNCSGQPRWHLLTTGWSIFVSQKNLVSGDAILLLRSSGAMDEDMQELLQAGPKYCLIVTLALAAWTRPGYSSRPMAAASTF</sequence>
<dbReference type="InterPro" id="IPR038136">
    <property type="entry name" value="CofD-like_dom_sf"/>
</dbReference>
<name>A0A445H739_GLYSO</name>
<evidence type="ECO:0000256" key="2">
    <source>
        <dbReference type="ARBA" id="ARBA00023015"/>
    </source>
</evidence>